<dbReference type="SMART" id="SM00450">
    <property type="entry name" value="RHOD"/>
    <property type="match status" value="1"/>
</dbReference>
<sequence>MIQLFKSLFGIGPKIDYKGMVQQGAVIIDVRTKEEFTSGHIKGSKNIPLNNINNNKNILSDKQKTYILCCASGMRSGNAKNILKSKGYASVHNAGSWRSLNNKLQ</sequence>
<dbReference type="PROSITE" id="PS50206">
    <property type="entry name" value="RHODANESE_3"/>
    <property type="match status" value="1"/>
</dbReference>
<gene>
    <name evidence="2" type="ORF">GCM10011312_22130</name>
</gene>
<proteinExistence type="predicted"/>
<dbReference type="CDD" id="cd00158">
    <property type="entry name" value="RHOD"/>
    <property type="match status" value="1"/>
</dbReference>
<dbReference type="InterPro" id="IPR036873">
    <property type="entry name" value="Rhodanese-like_dom_sf"/>
</dbReference>
<reference evidence="2" key="2">
    <citation type="submission" date="2020-09" db="EMBL/GenBank/DDBJ databases">
        <authorList>
            <person name="Sun Q."/>
            <person name="Zhou Y."/>
        </authorList>
    </citation>
    <scope>NUCLEOTIDE SEQUENCE</scope>
    <source>
        <strain evidence="2">CGMCC 1.12924</strain>
    </source>
</reference>
<evidence type="ECO:0000313" key="3">
    <source>
        <dbReference type="Proteomes" id="UP000652231"/>
    </source>
</evidence>
<accession>A0A8J2VD69</accession>
<evidence type="ECO:0000313" key="2">
    <source>
        <dbReference type="EMBL" id="GGD98118.1"/>
    </source>
</evidence>
<dbReference type="PANTHER" id="PTHR43031:SF1">
    <property type="entry name" value="PYRIDINE NUCLEOTIDE-DISULPHIDE OXIDOREDUCTASE"/>
    <property type="match status" value="1"/>
</dbReference>
<feature type="domain" description="Rhodanese" evidence="1">
    <location>
        <begin position="21"/>
        <end position="102"/>
    </location>
</feature>
<dbReference type="InterPro" id="IPR001763">
    <property type="entry name" value="Rhodanese-like_dom"/>
</dbReference>
<keyword evidence="3" id="KW-1185">Reference proteome</keyword>
<dbReference type="Pfam" id="PF00581">
    <property type="entry name" value="Rhodanese"/>
    <property type="match status" value="1"/>
</dbReference>
<dbReference type="Gene3D" id="3.40.250.10">
    <property type="entry name" value="Rhodanese-like domain"/>
    <property type="match status" value="1"/>
</dbReference>
<dbReference type="SUPFAM" id="SSF52821">
    <property type="entry name" value="Rhodanese/Cell cycle control phosphatase"/>
    <property type="match status" value="1"/>
</dbReference>
<evidence type="ECO:0000259" key="1">
    <source>
        <dbReference type="PROSITE" id="PS50206"/>
    </source>
</evidence>
<comment type="caution">
    <text evidence="2">The sequence shown here is derived from an EMBL/GenBank/DDBJ whole genome shotgun (WGS) entry which is preliminary data.</text>
</comment>
<dbReference type="AlphaFoldDB" id="A0A8J2VD69"/>
<dbReference type="InterPro" id="IPR050229">
    <property type="entry name" value="GlpE_sulfurtransferase"/>
</dbReference>
<dbReference type="RefSeq" id="WP_188442511.1">
    <property type="nucleotide sequence ID" value="NZ_BMGK01000009.1"/>
</dbReference>
<dbReference type="EMBL" id="BMGK01000009">
    <property type="protein sequence ID" value="GGD98118.1"/>
    <property type="molecule type" value="Genomic_DNA"/>
</dbReference>
<organism evidence="2 3">
    <name type="scientific">Planktosalinus lacus</name>
    <dbReference type="NCBI Taxonomy" id="1526573"/>
    <lineage>
        <taxon>Bacteria</taxon>
        <taxon>Pseudomonadati</taxon>
        <taxon>Bacteroidota</taxon>
        <taxon>Flavobacteriia</taxon>
        <taxon>Flavobacteriales</taxon>
        <taxon>Flavobacteriaceae</taxon>
        <taxon>Planktosalinus</taxon>
    </lineage>
</organism>
<name>A0A8J2VD69_9FLAO</name>
<dbReference type="Proteomes" id="UP000652231">
    <property type="component" value="Unassembled WGS sequence"/>
</dbReference>
<dbReference type="PANTHER" id="PTHR43031">
    <property type="entry name" value="FAD-DEPENDENT OXIDOREDUCTASE"/>
    <property type="match status" value="1"/>
</dbReference>
<protein>
    <submittedName>
        <fullName evidence="2">Sulfurtransferase</fullName>
    </submittedName>
</protein>
<reference evidence="2" key="1">
    <citation type="journal article" date="2014" name="Int. J. Syst. Evol. Microbiol.">
        <title>Complete genome sequence of Corynebacterium casei LMG S-19264T (=DSM 44701T), isolated from a smear-ripened cheese.</title>
        <authorList>
            <consortium name="US DOE Joint Genome Institute (JGI-PGF)"/>
            <person name="Walter F."/>
            <person name="Albersmeier A."/>
            <person name="Kalinowski J."/>
            <person name="Ruckert C."/>
        </authorList>
    </citation>
    <scope>NUCLEOTIDE SEQUENCE</scope>
    <source>
        <strain evidence="2">CGMCC 1.12924</strain>
    </source>
</reference>